<proteinExistence type="predicted"/>
<dbReference type="Gene3D" id="3.30.70.270">
    <property type="match status" value="1"/>
</dbReference>
<dbReference type="InterPro" id="IPR001633">
    <property type="entry name" value="EAL_dom"/>
</dbReference>
<dbReference type="SUPFAM" id="SSF55073">
    <property type="entry name" value="Nucleotide cyclase"/>
    <property type="match status" value="1"/>
</dbReference>
<dbReference type="InterPro" id="IPR035919">
    <property type="entry name" value="EAL_sf"/>
</dbReference>
<sequence length="881" mass="95055">MPKAVLLKLYAAHPSTTGRHARPVLRGPLALLLALTALPLSWLALHWGPATWQPVLGDLAYVPLYLAAALLCLQRAERSSGRVCTAWMWVAASPFAFALGSLSWAYTELVLHGTPFPSAADLFYPLQQLTLGVGLLLFPRTPLSRADLSKRRLDVGVMLSGLLTLVWFGVGPRLLHDWAGQPLAMLVSMSYPTLDIWLLTVVLWNAMHHHAYRTDGRGGRRLRLGADALIVVSVSCSVIADLGFALDFSSIGLAGGSVYDWFWTLSPLFLGLAALIGRPRPELPLSPDTGPHAALTVLRPTSPLSRAVGTLGPYVALGSCFLVLAVSLRGQQALWLLAGTTVVTVLAAARQIVGQLENEQFSLRLSILSRDLESRVQSRTAELEAAGQVLRQLTGELDARVMERTAQLEASQALLAYQTRHDALTGVPTRSLFEEQLRDLLAAPGVGLTAVLYVNLDGFKSINDRFGHGQGDELLRELARRLQALLRRSDTPARPGALIGRCGGDEFVLAFPGLASAPHAESCARRVAGIASSIFLLNNQPVTLAAGIGISLAPTDGTDASELIRQADIAMSQAKASGRNGLCFYDPQMNRVAQERGQLEQRLRLALERVTASGVDPEGVSGLNLWYQPQYDLTQDTGSHLPVHAPCSFEALIRWNDPQLGPVSPVVFIPVAEDSGLIVALGQWVLRQTCAQLRRWPGTKIAINVAAAQFDRPEFVDDVRTALQDFGLSGERLELELTERQVISDLDGMVRKMHELRALGVQISLDDFGVGQSALGHLLKLPVSVLKVDRMFVQSLHDVSGAPRVLQAIVALAHSLGIRVVAEGVETCEQLGTVRDLGCDLVQGYLTGRPMNPRDAAVLLARPAPTPSTTQAATLPTPGTR</sequence>
<dbReference type="PROSITE" id="PS50887">
    <property type="entry name" value="GGDEF"/>
    <property type="match status" value="1"/>
</dbReference>
<dbReference type="InterPro" id="IPR029787">
    <property type="entry name" value="Nucleotide_cyclase"/>
</dbReference>
<dbReference type="NCBIfam" id="TIGR00254">
    <property type="entry name" value="GGDEF"/>
    <property type="match status" value="1"/>
</dbReference>
<keyword evidence="5" id="KW-1185">Reference proteome</keyword>
<dbReference type="RefSeq" id="WP_188962713.1">
    <property type="nucleotide sequence ID" value="NZ_BMOE01000005.1"/>
</dbReference>
<evidence type="ECO:0000313" key="5">
    <source>
        <dbReference type="Proteomes" id="UP000635726"/>
    </source>
</evidence>
<evidence type="ECO:0000259" key="3">
    <source>
        <dbReference type="PROSITE" id="PS50887"/>
    </source>
</evidence>
<keyword evidence="1" id="KW-0472">Membrane</keyword>
<dbReference type="InterPro" id="IPR000160">
    <property type="entry name" value="GGDEF_dom"/>
</dbReference>
<feature type="transmembrane region" description="Helical" evidence="1">
    <location>
        <begin position="308"/>
        <end position="328"/>
    </location>
</feature>
<dbReference type="PROSITE" id="PS50883">
    <property type="entry name" value="EAL"/>
    <property type="match status" value="1"/>
</dbReference>
<protein>
    <submittedName>
        <fullName evidence="4">Uncharacterized protein</fullName>
    </submittedName>
</protein>
<feature type="domain" description="GGDEF" evidence="3">
    <location>
        <begin position="447"/>
        <end position="587"/>
    </location>
</feature>
<feature type="domain" description="EAL" evidence="2">
    <location>
        <begin position="596"/>
        <end position="864"/>
    </location>
</feature>
<dbReference type="SMART" id="SM00267">
    <property type="entry name" value="GGDEF"/>
    <property type="match status" value="1"/>
</dbReference>
<reference evidence="4" key="2">
    <citation type="submission" date="2020-09" db="EMBL/GenBank/DDBJ databases">
        <authorList>
            <person name="Sun Q."/>
            <person name="Ohkuma M."/>
        </authorList>
    </citation>
    <scope>NUCLEOTIDE SEQUENCE</scope>
    <source>
        <strain evidence="4">JCM 14371</strain>
    </source>
</reference>
<dbReference type="AlphaFoldDB" id="A0A917PFD0"/>
<reference evidence="4" key="1">
    <citation type="journal article" date="2014" name="Int. J. Syst. Evol. Microbiol.">
        <title>Complete genome sequence of Corynebacterium casei LMG S-19264T (=DSM 44701T), isolated from a smear-ripened cheese.</title>
        <authorList>
            <consortium name="US DOE Joint Genome Institute (JGI-PGF)"/>
            <person name="Walter F."/>
            <person name="Albersmeier A."/>
            <person name="Kalinowski J."/>
            <person name="Ruckert C."/>
        </authorList>
    </citation>
    <scope>NUCLEOTIDE SEQUENCE</scope>
    <source>
        <strain evidence="4">JCM 14371</strain>
    </source>
</reference>
<keyword evidence="1" id="KW-0812">Transmembrane</keyword>
<feature type="transmembrane region" description="Helical" evidence="1">
    <location>
        <begin position="182"/>
        <end position="204"/>
    </location>
</feature>
<feature type="transmembrane region" description="Helical" evidence="1">
    <location>
        <begin position="55"/>
        <end position="73"/>
    </location>
</feature>
<dbReference type="InterPro" id="IPR052155">
    <property type="entry name" value="Biofilm_reg_signaling"/>
</dbReference>
<comment type="caution">
    <text evidence="4">The sequence shown here is derived from an EMBL/GenBank/DDBJ whole genome shotgun (WGS) entry which is preliminary data.</text>
</comment>
<gene>
    <name evidence="4" type="ORF">GCM10008939_18820</name>
</gene>
<dbReference type="EMBL" id="BMOE01000005">
    <property type="protein sequence ID" value="GGJ74731.1"/>
    <property type="molecule type" value="Genomic_DNA"/>
</dbReference>
<dbReference type="SUPFAM" id="SSF141868">
    <property type="entry name" value="EAL domain-like"/>
    <property type="match status" value="1"/>
</dbReference>
<feature type="transmembrane region" description="Helical" evidence="1">
    <location>
        <begin position="153"/>
        <end position="170"/>
    </location>
</feature>
<dbReference type="Pfam" id="PF00990">
    <property type="entry name" value="GGDEF"/>
    <property type="match status" value="1"/>
</dbReference>
<feature type="transmembrane region" description="Helical" evidence="1">
    <location>
        <begin position="85"/>
        <end position="106"/>
    </location>
</feature>
<dbReference type="Gene3D" id="3.20.20.450">
    <property type="entry name" value="EAL domain"/>
    <property type="match status" value="1"/>
</dbReference>
<dbReference type="Proteomes" id="UP000635726">
    <property type="component" value="Unassembled WGS sequence"/>
</dbReference>
<organism evidence="4 5">
    <name type="scientific">Deinococcus aquiradiocola</name>
    <dbReference type="NCBI Taxonomy" id="393059"/>
    <lineage>
        <taxon>Bacteria</taxon>
        <taxon>Thermotogati</taxon>
        <taxon>Deinococcota</taxon>
        <taxon>Deinococci</taxon>
        <taxon>Deinococcales</taxon>
        <taxon>Deinococcaceae</taxon>
        <taxon>Deinococcus</taxon>
    </lineage>
</organism>
<keyword evidence="1" id="KW-1133">Transmembrane helix</keyword>
<dbReference type="PANTHER" id="PTHR44757:SF2">
    <property type="entry name" value="BIOFILM ARCHITECTURE MAINTENANCE PROTEIN MBAA"/>
    <property type="match status" value="1"/>
</dbReference>
<accession>A0A917PFD0</accession>
<evidence type="ECO:0000313" key="4">
    <source>
        <dbReference type="EMBL" id="GGJ74731.1"/>
    </source>
</evidence>
<feature type="transmembrane region" description="Helical" evidence="1">
    <location>
        <begin position="334"/>
        <end position="353"/>
    </location>
</feature>
<feature type="transmembrane region" description="Helical" evidence="1">
    <location>
        <begin position="224"/>
        <end position="246"/>
    </location>
</feature>
<dbReference type="Pfam" id="PF00563">
    <property type="entry name" value="EAL"/>
    <property type="match status" value="1"/>
</dbReference>
<evidence type="ECO:0000256" key="1">
    <source>
        <dbReference type="SAM" id="Phobius"/>
    </source>
</evidence>
<dbReference type="InterPro" id="IPR043128">
    <property type="entry name" value="Rev_trsase/Diguanyl_cyclase"/>
</dbReference>
<dbReference type="SMART" id="SM00052">
    <property type="entry name" value="EAL"/>
    <property type="match status" value="1"/>
</dbReference>
<dbReference type="CDD" id="cd01948">
    <property type="entry name" value="EAL"/>
    <property type="match status" value="1"/>
</dbReference>
<dbReference type="PANTHER" id="PTHR44757">
    <property type="entry name" value="DIGUANYLATE CYCLASE DGCP"/>
    <property type="match status" value="1"/>
</dbReference>
<evidence type="ECO:0000259" key="2">
    <source>
        <dbReference type="PROSITE" id="PS50883"/>
    </source>
</evidence>
<feature type="transmembrane region" description="Helical" evidence="1">
    <location>
        <begin position="29"/>
        <end position="49"/>
    </location>
</feature>
<name>A0A917PFD0_9DEIO</name>
<feature type="transmembrane region" description="Helical" evidence="1">
    <location>
        <begin position="122"/>
        <end position="141"/>
    </location>
</feature>
<dbReference type="CDD" id="cd01949">
    <property type="entry name" value="GGDEF"/>
    <property type="match status" value="1"/>
</dbReference>